<keyword evidence="2" id="KW-1185">Reference proteome</keyword>
<evidence type="ECO:0000313" key="2">
    <source>
        <dbReference type="Proteomes" id="UP000775213"/>
    </source>
</evidence>
<organism evidence="1 2">
    <name type="scientific">Dendrobium chrysotoxum</name>
    <name type="common">Orchid</name>
    <dbReference type="NCBI Taxonomy" id="161865"/>
    <lineage>
        <taxon>Eukaryota</taxon>
        <taxon>Viridiplantae</taxon>
        <taxon>Streptophyta</taxon>
        <taxon>Embryophyta</taxon>
        <taxon>Tracheophyta</taxon>
        <taxon>Spermatophyta</taxon>
        <taxon>Magnoliopsida</taxon>
        <taxon>Liliopsida</taxon>
        <taxon>Asparagales</taxon>
        <taxon>Orchidaceae</taxon>
        <taxon>Epidendroideae</taxon>
        <taxon>Malaxideae</taxon>
        <taxon>Dendrobiinae</taxon>
        <taxon>Dendrobium</taxon>
    </lineage>
</organism>
<name>A0AAV7H638_DENCH</name>
<sequence length="90" mass="10372">MFVIIKTRFATQIPPGKVFLGHCLDDVDIVRRQTDVVPPAFAFTYQIYVCFPETMMLKWMSGFTLRDNVSKHIHEKVGVAIMVDKIRESP</sequence>
<dbReference type="AlphaFoldDB" id="A0AAV7H638"/>
<comment type="caution">
    <text evidence="1">The sequence shown here is derived from an EMBL/GenBank/DDBJ whole genome shotgun (WGS) entry which is preliminary data.</text>
</comment>
<dbReference type="Proteomes" id="UP000775213">
    <property type="component" value="Unassembled WGS sequence"/>
</dbReference>
<proteinExistence type="predicted"/>
<reference evidence="1 2" key="1">
    <citation type="journal article" date="2021" name="Hortic Res">
        <title>Chromosome-scale assembly of the Dendrobium chrysotoxum genome enhances the understanding of orchid evolution.</title>
        <authorList>
            <person name="Zhang Y."/>
            <person name="Zhang G.Q."/>
            <person name="Zhang D."/>
            <person name="Liu X.D."/>
            <person name="Xu X.Y."/>
            <person name="Sun W.H."/>
            <person name="Yu X."/>
            <person name="Zhu X."/>
            <person name="Wang Z.W."/>
            <person name="Zhao X."/>
            <person name="Zhong W.Y."/>
            <person name="Chen H."/>
            <person name="Yin W.L."/>
            <person name="Huang T."/>
            <person name="Niu S.C."/>
            <person name="Liu Z.J."/>
        </authorList>
    </citation>
    <scope>NUCLEOTIDE SEQUENCE [LARGE SCALE GENOMIC DNA]</scope>
    <source>
        <strain evidence="1">Lindl</strain>
    </source>
</reference>
<dbReference type="EMBL" id="JAGFBR010000003">
    <property type="protein sequence ID" value="KAH0469259.1"/>
    <property type="molecule type" value="Genomic_DNA"/>
</dbReference>
<gene>
    <name evidence="1" type="ORF">IEQ34_002491</name>
</gene>
<protein>
    <submittedName>
        <fullName evidence="1">Uncharacterized protein</fullName>
    </submittedName>
</protein>
<evidence type="ECO:0000313" key="1">
    <source>
        <dbReference type="EMBL" id="KAH0469259.1"/>
    </source>
</evidence>
<accession>A0AAV7H638</accession>